<evidence type="ECO:0000256" key="3">
    <source>
        <dbReference type="ARBA" id="ARBA00022989"/>
    </source>
</evidence>
<name>A0A644Z1G8_9ZZZZ</name>
<dbReference type="Pfam" id="PF04357">
    <property type="entry name" value="TamB"/>
    <property type="match status" value="1"/>
</dbReference>
<evidence type="ECO:0000256" key="4">
    <source>
        <dbReference type="ARBA" id="ARBA00023136"/>
    </source>
</evidence>
<evidence type="ECO:0000256" key="1">
    <source>
        <dbReference type="ARBA" id="ARBA00004167"/>
    </source>
</evidence>
<evidence type="ECO:0000259" key="5">
    <source>
        <dbReference type="Pfam" id="PF04357"/>
    </source>
</evidence>
<sequence length="859" mass="96821">MPSLSENGNSKPHLPNKVKVDLSIDHTEEISQLMNLPYELDGISTISGRIDESLNTVEFVTRVSAIKTKKQIYENLTIRLENQDEKLQLTGRTQMHDKKSDILNIFLSADASQDAVNAKLIWQNNEEITNAGEISTKTTLKKEGKHIQGHTNFYPTQVIISDSIWNFRASDIFFNSDSLIRINNFLFENERQFIHINGTASKNSNDSLIVTMNDLNLDYVMQLIRLKGINFGGLVTGNLKLFSLLKKPIYLGDLQVKDFSLNQKVIADATITSQWDEVNNRLQIEGEFINKANELVAQASGIFVPKNDSLNIVVDAKKFPTAFLNRYFEGVASNFGGNGAGQLHIFGPTKNILFEGDIMVTDGRATIDMLNTTYRFNDRVKLTPHKIILNNIKLSDEENNSALLNGNIDHNGTFGKMVYDVRINANNILAMNTSSVNDDFFYGKAYVGGMVRIFGNENEANINVNGVSRPKTKCYMSMGTSSSVLESDFIKFAEKRLSTYIDEFETNRKQFVNENGFNVKVDMRIEVTPEAEMEIIVDPRAGDKITGRGRGNIRIKFDTFSDVELYGTVELDQGYYLFTLQTVIRKEFKVNSGSTIAWTGDPFGAQVNINGYYPLTASLTDLMEPEELQQITSRSTVPVHCLLYLTEDLMSPTIKFGIDLPSSDEGIKSRVNNIINTDEMMNRQILYLLLFHKFFTPEYLSTAATAGGSEVYSFAAATASAQINNLLQTILNSNVISLGLDWQKTDALSNEVKAQILIQPNNRLVINGNIGYRNDIISENKFIGDFDLEYKLLESGKLRFTAYNHTIDRAQLREAKTTQGVGLIYREDFNNLGELFEYYWSIFKSIFEKKPKQTATNNQ</sequence>
<keyword evidence="4" id="KW-0472">Membrane</keyword>
<reference evidence="6" key="1">
    <citation type="submission" date="2019-08" db="EMBL/GenBank/DDBJ databases">
        <authorList>
            <person name="Kucharzyk K."/>
            <person name="Murdoch R.W."/>
            <person name="Higgins S."/>
            <person name="Loffler F."/>
        </authorList>
    </citation>
    <scope>NUCLEOTIDE SEQUENCE</scope>
</reference>
<dbReference type="GO" id="GO:0005886">
    <property type="term" value="C:plasma membrane"/>
    <property type="evidence" value="ECO:0007669"/>
    <property type="project" value="InterPro"/>
</dbReference>
<accession>A0A644Z1G8</accession>
<dbReference type="EMBL" id="VSSQ01006243">
    <property type="protein sequence ID" value="MPM32024.1"/>
    <property type="molecule type" value="Genomic_DNA"/>
</dbReference>
<evidence type="ECO:0000313" key="6">
    <source>
        <dbReference type="EMBL" id="MPM32024.1"/>
    </source>
</evidence>
<comment type="caution">
    <text evidence="6">The sequence shown here is derived from an EMBL/GenBank/DDBJ whole genome shotgun (WGS) entry which is preliminary data.</text>
</comment>
<evidence type="ECO:0000256" key="2">
    <source>
        <dbReference type="ARBA" id="ARBA00022692"/>
    </source>
</evidence>
<keyword evidence="3" id="KW-1133">Transmembrane helix</keyword>
<dbReference type="GO" id="GO:0009306">
    <property type="term" value="P:protein secretion"/>
    <property type="evidence" value="ECO:0007669"/>
    <property type="project" value="InterPro"/>
</dbReference>
<proteinExistence type="predicted"/>
<gene>
    <name evidence="6" type="ORF">SDC9_78582</name>
</gene>
<protein>
    <recommendedName>
        <fullName evidence="5">Translocation and assembly module TamB C-terminal domain-containing protein</fullName>
    </recommendedName>
</protein>
<dbReference type="AlphaFoldDB" id="A0A644Z1G8"/>
<feature type="domain" description="Translocation and assembly module TamB C-terminal" evidence="5">
    <location>
        <begin position="394"/>
        <end position="829"/>
    </location>
</feature>
<comment type="subcellular location">
    <subcellularLocation>
        <location evidence="1">Membrane</location>
        <topology evidence="1">Single-pass membrane protein</topology>
    </subcellularLocation>
</comment>
<dbReference type="InterPro" id="IPR007452">
    <property type="entry name" value="TamB_C"/>
</dbReference>
<keyword evidence="2" id="KW-0812">Transmembrane</keyword>
<organism evidence="6">
    <name type="scientific">bioreactor metagenome</name>
    <dbReference type="NCBI Taxonomy" id="1076179"/>
    <lineage>
        <taxon>unclassified sequences</taxon>
        <taxon>metagenomes</taxon>
        <taxon>ecological metagenomes</taxon>
    </lineage>
</organism>